<evidence type="ECO:0000259" key="7">
    <source>
        <dbReference type="Pfam" id="PF01057"/>
    </source>
</evidence>
<dbReference type="GO" id="GO:0019079">
    <property type="term" value="P:viral genome replication"/>
    <property type="evidence" value="ECO:0007669"/>
    <property type="project" value="InterPro"/>
</dbReference>
<keyword evidence="4" id="KW-0547">Nucleotide-binding</keyword>
<dbReference type="EMBL" id="MT734808">
    <property type="protein sequence ID" value="QOR29559.1"/>
    <property type="molecule type" value="Genomic_DNA"/>
</dbReference>
<organism evidence="8 9">
    <name type="scientific">Bat-associated densovirus 5</name>
    <dbReference type="NCBI Taxonomy" id="3070188"/>
    <lineage>
        <taxon>Viruses</taxon>
        <taxon>Monodnaviria</taxon>
        <taxon>Shotokuvirae</taxon>
        <taxon>Cossaviricota</taxon>
        <taxon>Quintoviricetes</taxon>
        <taxon>Piccovirales</taxon>
        <taxon>Parvoviridae</taxon>
        <taxon>Densovirinae</taxon>
        <taxon>Iteradensovirus</taxon>
        <taxon>Iteradensovirus incertum1</taxon>
    </lineage>
</organism>
<dbReference type="GO" id="GO:0042025">
    <property type="term" value="C:host cell nucleus"/>
    <property type="evidence" value="ECO:0007669"/>
    <property type="project" value="UniProtKB-SubCell"/>
</dbReference>
<accession>A0A7M1PWE5</accession>
<sequence>MRFTQVLDLYCYEVMSDILLLSDNEEVTTIEDVRESTLCPSSPGMDDDAHARVEERIGRVEMEESCPRYAVDGEGQCSANGGNSSDTREGCSGIERFFNRTAQGSTSTGAARQDSSGDIGNLLEDVHSQRVSEKGSSGIGGTVSAVGTKVWNLFKRNLVSVDTDRSDMVSKLGSNFREFETAMADTGRTASVLDGINKRIEQRLEYYAKQCRHTNTDNLSQVRRILHDSIYFKAAGTESCIKDFTEFLERIVRSLQGLSWYAIGFHPETTRDWTPSAAESFAILNGINRWSCNGTSPYTGSVFSPARSQVCWTGDEYWRFNGHKLARQCGLTWKATEHSSISENAAVLASGHFHVVHGCSWYNHECRHLSKSFDVAERKRPAVKSSDISEDYFENIFKYIATKPRFLCHVKMSHPNGIHFVFGTESIQKVDLPTGTSTTEMASRNSPDQEGLFGNDGSSHEQPPKGTNRLNHGKRHKSSDDGEDRTKRILQFILEAPTFPLENILRTKLWDYSDYNTMIASDKIIQRCLFLAQNKFAKWTFKQFEQYYESTVKYPHWAVTDIDNIHEYYFSVDKSLEICECLIDFQLESCELLMDLDKTEKRSHFLNDLYDILEKQRPKVNCFMVLSEPSAGKNFFFDAICAWYINVGLVQNFNRYNNFPLMEAINRRINIWNEPNMEPAAFDTVKMLLAGDPLKAAVKYQGEQPLIKTPIIVMTNNECFPNTQAFNDRIVRYTWQRAPFLKHLTKKIHPEVWPRLVYKYVLVNDKV</sequence>
<evidence type="ECO:0000313" key="8">
    <source>
        <dbReference type="EMBL" id="QOR29559.1"/>
    </source>
</evidence>
<keyword evidence="3" id="KW-0235">DNA replication</keyword>
<evidence type="ECO:0000256" key="3">
    <source>
        <dbReference type="ARBA" id="ARBA00022705"/>
    </source>
</evidence>
<dbReference type="GO" id="GO:0006260">
    <property type="term" value="P:DNA replication"/>
    <property type="evidence" value="ECO:0007669"/>
    <property type="project" value="UniProtKB-KW"/>
</dbReference>
<evidence type="ECO:0000256" key="2">
    <source>
        <dbReference type="ARBA" id="ARBA00022562"/>
    </source>
</evidence>
<feature type="compositionally biased region" description="Polar residues" evidence="6">
    <location>
        <begin position="434"/>
        <end position="448"/>
    </location>
</feature>
<evidence type="ECO:0000256" key="5">
    <source>
        <dbReference type="ARBA" id="ARBA00022840"/>
    </source>
</evidence>
<dbReference type="SUPFAM" id="SSF52540">
    <property type="entry name" value="P-loop containing nucleoside triphosphate hydrolases"/>
    <property type="match status" value="1"/>
</dbReference>
<dbReference type="Gene3D" id="3.40.50.300">
    <property type="entry name" value="P-loop containing nucleotide triphosphate hydrolases"/>
    <property type="match status" value="1"/>
</dbReference>
<protein>
    <submittedName>
        <fullName evidence="8">Nonstructural protein</fullName>
    </submittedName>
</protein>
<reference evidence="8 9" key="1">
    <citation type="submission" date="2020-07" db="EMBL/GenBank/DDBJ databases">
        <authorList>
            <person name="Li Y."/>
            <person name="Altan E."/>
            <person name="Reyes G."/>
            <person name="Delwart E."/>
        </authorList>
    </citation>
    <scope>NUCLEOTIDE SEQUENCE [LARGE SCALE GENOMIC DNA]</scope>
    <source>
        <strain evidence="8">BatDV/RD</strain>
    </source>
</reference>
<proteinExistence type="predicted"/>
<evidence type="ECO:0000313" key="9">
    <source>
        <dbReference type="Proteomes" id="UP001162109"/>
    </source>
</evidence>
<dbReference type="Pfam" id="PF01057">
    <property type="entry name" value="Parvo_NS1"/>
    <property type="match status" value="1"/>
</dbReference>
<name>A0A7M1PWE5_9VIRU</name>
<evidence type="ECO:0000256" key="1">
    <source>
        <dbReference type="ARBA" id="ARBA00004147"/>
    </source>
</evidence>
<evidence type="ECO:0000256" key="6">
    <source>
        <dbReference type="SAM" id="MobiDB-lite"/>
    </source>
</evidence>
<dbReference type="InterPro" id="IPR001257">
    <property type="entry name" value="Parvovirus_NS1_helicase"/>
</dbReference>
<dbReference type="InterPro" id="IPR027417">
    <property type="entry name" value="P-loop_NTPase"/>
</dbReference>
<dbReference type="GO" id="GO:0005524">
    <property type="term" value="F:ATP binding"/>
    <property type="evidence" value="ECO:0007669"/>
    <property type="project" value="UniProtKB-KW"/>
</dbReference>
<feature type="domain" description="Parvovirus non-structural protein 1 helicase" evidence="7">
    <location>
        <begin position="609"/>
        <end position="718"/>
    </location>
</feature>
<feature type="region of interest" description="Disordered" evidence="6">
    <location>
        <begin position="434"/>
        <end position="483"/>
    </location>
</feature>
<gene>
    <name evidence="8" type="primary">NS1</name>
</gene>
<evidence type="ECO:0000256" key="4">
    <source>
        <dbReference type="ARBA" id="ARBA00022741"/>
    </source>
</evidence>
<keyword evidence="2" id="KW-1048">Host nucleus</keyword>
<keyword evidence="9" id="KW-1185">Reference proteome</keyword>
<comment type="subcellular location">
    <subcellularLocation>
        <location evidence="1">Host nucleus</location>
    </subcellularLocation>
</comment>
<dbReference type="Proteomes" id="UP001162109">
    <property type="component" value="Segment"/>
</dbReference>
<keyword evidence="5" id="KW-0067">ATP-binding</keyword>